<evidence type="ECO:0000256" key="5">
    <source>
        <dbReference type="ARBA" id="ARBA00023002"/>
    </source>
</evidence>
<dbReference type="PANTHER" id="PTHR43303:SF4">
    <property type="entry name" value="NADPH DEHYDROGENASE C23G7.10C-RELATED"/>
    <property type="match status" value="1"/>
</dbReference>
<dbReference type="GO" id="GO:0010181">
    <property type="term" value="F:FMN binding"/>
    <property type="evidence" value="ECO:0007669"/>
    <property type="project" value="InterPro"/>
</dbReference>
<keyword evidence="2" id="KW-0285">Flavoprotein</keyword>
<evidence type="ECO:0000313" key="7">
    <source>
        <dbReference type="EMBL" id="QTX31749.1"/>
    </source>
</evidence>
<comment type="cofactor">
    <cofactor evidence="1">
        <name>FMN</name>
        <dbReference type="ChEBI" id="CHEBI:58210"/>
    </cofactor>
</comment>
<accession>A0A9Q7EV63</accession>
<evidence type="ECO:0000256" key="1">
    <source>
        <dbReference type="ARBA" id="ARBA00001917"/>
    </source>
</evidence>
<dbReference type="InterPro" id="IPR013785">
    <property type="entry name" value="Aldolase_TIM"/>
</dbReference>
<organism evidence="7 8">
    <name type="scientific">Aminithiophilus ramosus</name>
    <dbReference type="NCBI Taxonomy" id="3029084"/>
    <lineage>
        <taxon>Bacteria</taxon>
        <taxon>Thermotogati</taxon>
        <taxon>Synergistota</taxon>
        <taxon>Synergistia</taxon>
        <taxon>Synergistales</taxon>
        <taxon>Aminithiophilaceae</taxon>
        <taxon>Aminithiophilus</taxon>
    </lineage>
</organism>
<keyword evidence="4" id="KW-0521">NADP</keyword>
<evidence type="ECO:0000256" key="3">
    <source>
        <dbReference type="ARBA" id="ARBA00022643"/>
    </source>
</evidence>
<dbReference type="InterPro" id="IPR044152">
    <property type="entry name" value="YqjM-like"/>
</dbReference>
<protein>
    <submittedName>
        <fullName evidence="7">NADH:flavin oxidoreductase</fullName>
    </submittedName>
</protein>
<dbReference type="Pfam" id="PF00724">
    <property type="entry name" value="Oxidored_FMN"/>
    <property type="match status" value="1"/>
</dbReference>
<dbReference type="GO" id="GO:0003959">
    <property type="term" value="F:NADPH dehydrogenase activity"/>
    <property type="evidence" value="ECO:0007669"/>
    <property type="project" value="InterPro"/>
</dbReference>
<dbReference type="GO" id="GO:0050661">
    <property type="term" value="F:NADP binding"/>
    <property type="evidence" value="ECO:0007669"/>
    <property type="project" value="InterPro"/>
</dbReference>
<dbReference type="SUPFAM" id="SSF51395">
    <property type="entry name" value="FMN-linked oxidoreductases"/>
    <property type="match status" value="1"/>
</dbReference>
<dbReference type="RefSeq" id="WP_274372929.1">
    <property type="nucleotide sequence ID" value="NZ_CP072943.1"/>
</dbReference>
<evidence type="ECO:0000259" key="6">
    <source>
        <dbReference type="Pfam" id="PF00724"/>
    </source>
</evidence>
<feature type="domain" description="NADH:flavin oxidoreductase/NADH oxidase N-terminal" evidence="6">
    <location>
        <begin position="5"/>
        <end position="325"/>
    </location>
</feature>
<evidence type="ECO:0000256" key="4">
    <source>
        <dbReference type="ARBA" id="ARBA00022857"/>
    </source>
</evidence>
<dbReference type="EMBL" id="CP072943">
    <property type="protein sequence ID" value="QTX31749.1"/>
    <property type="molecule type" value="Genomic_DNA"/>
</dbReference>
<dbReference type="Gene3D" id="3.20.20.70">
    <property type="entry name" value="Aldolase class I"/>
    <property type="match status" value="1"/>
</dbReference>
<reference evidence="8" key="1">
    <citation type="submission" date="2021-04" db="EMBL/GenBank/DDBJ databases">
        <title>A novel Synergistetes isolate from a pyrite-forming mixed culture.</title>
        <authorList>
            <person name="Bunk B."/>
            <person name="Sproer C."/>
            <person name="Spring S."/>
            <person name="Pester M."/>
        </authorList>
    </citation>
    <scope>NUCLEOTIDE SEQUENCE [LARGE SCALE GENOMIC DNA]</scope>
    <source>
        <strain evidence="8">J.5.4.2-T.3.5.2</strain>
    </source>
</reference>
<name>A0A9Q7EV63_9BACT</name>
<dbReference type="PANTHER" id="PTHR43303">
    <property type="entry name" value="NADPH DEHYDROGENASE C23G7.10C-RELATED"/>
    <property type="match status" value="1"/>
</dbReference>
<keyword evidence="8" id="KW-1185">Reference proteome</keyword>
<dbReference type="Proteomes" id="UP000671879">
    <property type="component" value="Chromosome"/>
</dbReference>
<sequence length="335" mass="35797">MSLLWQSLELRSLRLTNRIVAAPTATGTADREGVATEKGLAHYGGLARSGVGLAVVEHHAVSPEGRVRVSQYRLDRDDVVEAHRALTAPFREAGLPAMVQINHAGAAVRDEELRLAEGFRTLAPSPVFHPALPGVLPRALTKGEIGALPGLYAEAARRAVLCGYDGVEIHACHGYLLSQFLSPLTNVRTDGYGGAILSRARILFEVFEAVRSVVDSDLPVAVRLGVADTLPGEEPRGLTIDETVRVARELAALGVDLLDLSGNLNGYDGRGEAWFAPYSRLVKEAVPVPVVCTGGIRSALTAERLLREGVCDLVGVGRPLMADSQALGSWRERLP</sequence>
<dbReference type="CDD" id="cd02803">
    <property type="entry name" value="OYE_like_FMN_family"/>
    <property type="match status" value="1"/>
</dbReference>
<dbReference type="KEGG" id="aram:KAR29_10410"/>
<keyword evidence="5" id="KW-0560">Oxidoreductase</keyword>
<evidence type="ECO:0000313" key="8">
    <source>
        <dbReference type="Proteomes" id="UP000671879"/>
    </source>
</evidence>
<gene>
    <name evidence="7" type="ORF">KAR29_10410</name>
</gene>
<proteinExistence type="predicted"/>
<dbReference type="InterPro" id="IPR001155">
    <property type="entry name" value="OxRdtase_FMN_N"/>
</dbReference>
<dbReference type="AlphaFoldDB" id="A0A9Q7EV63"/>
<evidence type="ECO:0000256" key="2">
    <source>
        <dbReference type="ARBA" id="ARBA00022630"/>
    </source>
</evidence>
<keyword evidence="3" id="KW-0288">FMN</keyword>